<evidence type="ECO:0000259" key="1">
    <source>
        <dbReference type="Pfam" id="PF00035"/>
    </source>
</evidence>
<name>A0AAW1TIJ9_9CUCU</name>
<dbReference type="CDD" id="cd19871">
    <property type="entry name" value="DSRM_DUS2L"/>
    <property type="match status" value="1"/>
</dbReference>
<proteinExistence type="predicted"/>
<dbReference type="GO" id="GO:0010468">
    <property type="term" value="P:regulation of gene expression"/>
    <property type="evidence" value="ECO:0007669"/>
    <property type="project" value="UniProtKB-ARBA"/>
</dbReference>
<dbReference type="Gene3D" id="3.30.160.20">
    <property type="match status" value="1"/>
</dbReference>
<reference evidence="2 3" key="1">
    <citation type="submission" date="2023-03" db="EMBL/GenBank/DDBJ databases">
        <title>Genome insight into feeding habits of ladybird beetles.</title>
        <authorList>
            <person name="Li H.-S."/>
            <person name="Huang Y.-H."/>
            <person name="Pang H."/>
        </authorList>
    </citation>
    <scope>NUCLEOTIDE SEQUENCE [LARGE SCALE GENOMIC DNA]</scope>
    <source>
        <strain evidence="2">SYSU_2023b</strain>
        <tissue evidence="2">Whole body</tissue>
    </source>
</reference>
<dbReference type="SUPFAM" id="SSF54768">
    <property type="entry name" value="dsRNA-binding domain-like"/>
    <property type="match status" value="1"/>
</dbReference>
<comment type="caution">
    <text evidence="2">The sequence shown here is derived from an EMBL/GenBank/DDBJ whole genome shotgun (WGS) entry which is preliminary data.</text>
</comment>
<keyword evidence="3" id="KW-1185">Reference proteome</keyword>
<dbReference type="InterPro" id="IPR044463">
    <property type="entry name" value="DUS2_DSRM"/>
</dbReference>
<evidence type="ECO:0000313" key="3">
    <source>
        <dbReference type="Proteomes" id="UP001431783"/>
    </source>
</evidence>
<dbReference type="AlphaFoldDB" id="A0AAW1TIJ9"/>
<sequence length="85" mass="9815">MNDPDLPKSKLIAYCKKKKIKPPSYETICEDKLFRAIVTIEKKKYTSTYWEKNKRFAEQGAALACIYLLGLVEKNELIENGSILE</sequence>
<organism evidence="2 3">
    <name type="scientific">Henosepilachna vigintioctopunctata</name>
    <dbReference type="NCBI Taxonomy" id="420089"/>
    <lineage>
        <taxon>Eukaryota</taxon>
        <taxon>Metazoa</taxon>
        <taxon>Ecdysozoa</taxon>
        <taxon>Arthropoda</taxon>
        <taxon>Hexapoda</taxon>
        <taxon>Insecta</taxon>
        <taxon>Pterygota</taxon>
        <taxon>Neoptera</taxon>
        <taxon>Endopterygota</taxon>
        <taxon>Coleoptera</taxon>
        <taxon>Polyphaga</taxon>
        <taxon>Cucujiformia</taxon>
        <taxon>Coccinelloidea</taxon>
        <taxon>Coccinellidae</taxon>
        <taxon>Epilachninae</taxon>
        <taxon>Epilachnini</taxon>
        <taxon>Henosepilachna</taxon>
    </lineage>
</organism>
<dbReference type="GO" id="GO:0000049">
    <property type="term" value="F:tRNA binding"/>
    <property type="evidence" value="ECO:0007669"/>
    <property type="project" value="InterPro"/>
</dbReference>
<dbReference type="InterPro" id="IPR014720">
    <property type="entry name" value="dsRBD_dom"/>
</dbReference>
<dbReference type="Pfam" id="PF00035">
    <property type="entry name" value="dsrm"/>
    <property type="match status" value="1"/>
</dbReference>
<dbReference type="Proteomes" id="UP001431783">
    <property type="component" value="Unassembled WGS sequence"/>
</dbReference>
<accession>A0AAW1TIJ9</accession>
<feature type="domain" description="DRBM" evidence="1">
    <location>
        <begin position="7"/>
        <end position="66"/>
    </location>
</feature>
<dbReference type="EMBL" id="JARQZJ010000001">
    <property type="protein sequence ID" value="KAK9869410.1"/>
    <property type="molecule type" value="Genomic_DNA"/>
</dbReference>
<protein>
    <recommendedName>
        <fullName evidence="1">DRBM domain-containing protein</fullName>
    </recommendedName>
</protein>
<gene>
    <name evidence="2" type="ORF">WA026_003165</name>
</gene>
<evidence type="ECO:0000313" key="2">
    <source>
        <dbReference type="EMBL" id="KAK9869410.1"/>
    </source>
</evidence>